<dbReference type="OrthoDB" id="9805770at2"/>
<dbReference type="SUPFAM" id="SSF52777">
    <property type="entry name" value="CoA-dependent acyltransferases"/>
    <property type="match status" value="1"/>
</dbReference>
<evidence type="ECO:0000259" key="9">
    <source>
        <dbReference type="PROSITE" id="PS51826"/>
    </source>
</evidence>
<dbReference type="Gene3D" id="3.30.559.10">
    <property type="entry name" value="Chloramphenicol acetyltransferase-like domain"/>
    <property type="match status" value="1"/>
</dbReference>
<dbReference type="STRING" id="1123231.SAMN02745189_00935"/>
<evidence type="ECO:0000313" key="10">
    <source>
        <dbReference type="EMBL" id="SHL72490.1"/>
    </source>
</evidence>
<reference evidence="10 11" key="1">
    <citation type="submission" date="2016-11" db="EMBL/GenBank/DDBJ databases">
        <authorList>
            <person name="Jaros S."/>
            <person name="Januszkiewicz K."/>
            <person name="Wedrychowicz H."/>
        </authorList>
    </citation>
    <scope>NUCLEOTIDE SEQUENCE [LARGE SCALE GENOMIC DNA]</scope>
    <source>
        <strain evidence="10 11">DSM 16010</strain>
    </source>
</reference>
<proteinExistence type="inferred from homology"/>
<dbReference type="SUPFAM" id="SSF51230">
    <property type="entry name" value="Single hybrid motif"/>
    <property type="match status" value="1"/>
</dbReference>
<keyword evidence="5 6" id="KW-0012">Acyltransferase</keyword>
<evidence type="ECO:0000259" key="8">
    <source>
        <dbReference type="PROSITE" id="PS50968"/>
    </source>
</evidence>
<dbReference type="Proteomes" id="UP000184206">
    <property type="component" value="Unassembled WGS sequence"/>
</dbReference>
<keyword evidence="4 6" id="KW-0450">Lipoyl</keyword>
<dbReference type="AlphaFoldDB" id="A0A1M7CZ65"/>
<dbReference type="InterPro" id="IPR036625">
    <property type="entry name" value="E3-bd_dom_sf"/>
</dbReference>
<name>A0A1M7CZ65_9BACL</name>
<comment type="similarity">
    <text evidence="2 6">Belongs to the 2-oxoacid dehydrogenase family.</text>
</comment>
<evidence type="ECO:0000256" key="6">
    <source>
        <dbReference type="RuleBase" id="RU003423"/>
    </source>
</evidence>
<feature type="compositionally biased region" description="Basic and acidic residues" evidence="7">
    <location>
        <begin position="108"/>
        <end position="117"/>
    </location>
</feature>
<evidence type="ECO:0000313" key="11">
    <source>
        <dbReference type="Proteomes" id="UP000184206"/>
    </source>
</evidence>
<dbReference type="Pfam" id="PF00364">
    <property type="entry name" value="Biotin_lipoyl"/>
    <property type="match status" value="1"/>
</dbReference>
<sequence>MAEKLLLPKMGATMEEGTIENWLLEEGDKVEEGDAVVEVATDKVTIEVEAENDGVLLKKLYAPGDTVPVQQAIAFIGDEGEDVSDLLEDIESEASAESDASQSVAERPVSEQVKEDIIDSTSGVEGSGSIRRTPIARRLAQQNNLSLEDITGSGPMGRIQKIDVESHLEKSEQKITPLAQKMSSDYEVELSKVSGSGANGKIIKDDIVSAERELNTAKLDTSKRVPFKGIRKVIASRMSESFYTAPHVTMTSEIDMTEAVELRKKLLPVIEESEKVRLSYNEIIIKATASALAQNTNINVSLEDEKEIVYHQEINIGFAVSVQEGLVVPVLREVDQKGLGRLTKEAKAIAEKAKEGVITSEELEGSTFTISNLGMFAVDGFSPIINMPNAAILGVGRIQEKPIIVEGQVEIRSMMTLSLSFDHRIINGAPAAQFLTDLKGVLENPYKLMI</sequence>
<dbReference type="InterPro" id="IPR001078">
    <property type="entry name" value="2-oxoacid_DH_actylTfrase"/>
</dbReference>
<evidence type="ECO:0000256" key="5">
    <source>
        <dbReference type="ARBA" id="ARBA00023315"/>
    </source>
</evidence>
<dbReference type="GO" id="GO:0005737">
    <property type="term" value="C:cytoplasm"/>
    <property type="evidence" value="ECO:0007669"/>
    <property type="project" value="TreeGrafter"/>
</dbReference>
<dbReference type="RefSeq" id="WP_072708774.1">
    <property type="nucleotide sequence ID" value="NZ_FRCF01000002.1"/>
</dbReference>
<dbReference type="PROSITE" id="PS50968">
    <property type="entry name" value="BIOTINYL_LIPOYL"/>
    <property type="match status" value="1"/>
</dbReference>
<dbReference type="InterPro" id="IPR050743">
    <property type="entry name" value="2-oxoacid_DH_E2_comp"/>
</dbReference>
<dbReference type="SUPFAM" id="SSF47005">
    <property type="entry name" value="Peripheral subunit-binding domain of 2-oxo acid dehydrogenase complex"/>
    <property type="match status" value="2"/>
</dbReference>
<feature type="region of interest" description="Disordered" evidence="7">
    <location>
        <begin position="92"/>
        <end position="129"/>
    </location>
</feature>
<dbReference type="InterPro" id="IPR011053">
    <property type="entry name" value="Single_hybrid_motif"/>
</dbReference>
<protein>
    <recommendedName>
        <fullName evidence="6">Dihydrolipoamide acetyltransferase component of pyruvate dehydrogenase complex</fullName>
        <ecNumber evidence="6">2.3.1.-</ecNumber>
    </recommendedName>
</protein>
<dbReference type="FunFam" id="3.30.559.10:FF:000007">
    <property type="entry name" value="Dihydrolipoamide acetyltransferase component of pyruvate dehydrogenase complex"/>
    <property type="match status" value="1"/>
</dbReference>
<accession>A0A1M7CZ65</accession>
<dbReference type="PROSITE" id="PS51826">
    <property type="entry name" value="PSBD"/>
    <property type="match status" value="2"/>
</dbReference>
<evidence type="ECO:0000256" key="4">
    <source>
        <dbReference type="ARBA" id="ARBA00022823"/>
    </source>
</evidence>
<keyword evidence="10" id="KW-0670">Pyruvate</keyword>
<dbReference type="GO" id="GO:0031405">
    <property type="term" value="F:lipoic acid binding"/>
    <property type="evidence" value="ECO:0007669"/>
    <property type="project" value="TreeGrafter"/>
</dbReference>
<evidence type="ECO:0000256" key="7">
    <source>
        <dbReference type="SAM" id="MobiDB-lite"/>
    </source>
</evidence>
<gene>
    <name evidence="10" type="ORF">SAMN02745189_00935</name>
</gene>
<comment type="cofactor">
    <cofactor evidence="1 6">
        <name>(R)-lipoate</name>
        <dbReference type="ChEBI" id="CHEBI:83088"/>
    </cofactor>
</comment>
<feature type="domain" description="Lipoyl-binding" evidence="8">
    <location>
        <begin position="2"/>
        <end position="77"/>
    </location>
</feature>
<evidence type="ECO:0000256" key="1">
    <source>
        <dbReference type="ARBA" id="ARBA00001938"/>
    </source>
</evidence>
<dbReference type="Gene3D" id="2.40.50.100">
    <property type="match status" value="1"/>
</dbReference>
<dbReference type="PROSITE" id="PS00189">
    <property type="entry name" value="LIPOYL"/>
    <property type="match status" value="1"/>
</dbReference>
<dbReference type="CDD" id="cd06849">
    <property type="entry name" value="lipoyl_domain"/>
    <property type="match status" value="1"/>
</dbReference>
<dbReference type="PANTHER" id="PTHR43178">
    <property type="entry name" value="DIHYDROLIPOAMIDE ACETYLTRANSFERASE COMPONENT OF PYRUVATE DEHYDROGENASE COMPLEX"/>
    <property type="match status" value="1"/>
</dbReference>
<dbReference type="Gene3D" id="4.10.320.10">
    <property type="entry name" value="E3-binding domain"/>
    <property type="match status" value="2"/>
</dbReference>
<dbReference type="GO" id="GO:0016407">
    <property type="term" value="F:acetyltransferase activity"/>
    <property type="evidence" value="ECO:0007669"/>
    <property type="project" value="TreeGrafter"/>
</dbReference>
<keyword evidence="11" id="KW-1185">Reference proteome</keyword>
<organism evidence="10 11">
    <name type="scientific">Lacicoccus alkaliphilus DSM 16010</name>
    <dbReference type="NCBI Taxonomy" id="1123231"/>
    <lineage>
        <taxon>Bacteria</taxon>
        <taxon>Bacillati</taxon>
        <taxon>Bacillota</taxon>
        <taxon>Bacilli</taxon>
        <taxon>Bacillales</taxon>
        <taxon>Salinicoccaceae</taxon>
        <taxon>Lacicoccus</taxon>
    </lineage>
</organism>
<dbReference type="Pfam" id="PF02817">
    <property type="entry name" value="E3_binding"/>
    <property type="match status" value="2"/>
</dbReference>
<keyword evidence="3 6" id="KW-0808">Transferase</keyword>
<dbReference type="InterPro" id="IPR023213">
    <property type="entry name" value="CAT-like_dom_sf"/>
</dbReference>
<dbReference type="InterPro" id="IPR003016">
    <property type="entry name" value="2-oxoA_DH_lipoyl-BS"/>
</dbReference>
<evidence type="ECO:0000256" key="2">
    <source>
        <dbReference type="ARBA" id="ARBA00007317"/>
    </source>
</evidence>
<dbReference type="EC" id="2.3.1.-" evidence="6"/>
<dbReference type="EMBL" id="FRCF01000002">
    <property type="protein sequence ID" value="SHL72490.1"/>
    <property type="molecule type" value="Genomic_DNA"/>
</dbReference>
<feature type="domain" description="Peripheral subunit-binding (PSBD)" evidence="9">
    <location>
        <begin position="174"/>
        <end position="211"/>
    </location>
</feature>
<dbReference type="InterPro" id="IPR000089">
    <property type="entry name" value="Biotin_lipoyl"/>
</dbReference>
<dbReference type="Pfam" id="PF00198">
    <property type="entry name" value="2-oxoacid_dh"/>
    <property type="match status" value="1"/>
</dbReference>
<evidence type="ECO:0000256" key="3">
    <source>
        <dbReference type="ARBA" id="ARBA00022679"/>
    </source>
</evidence>
<feature type="domain" description="Peripheral subunit-binding (PSBD)" evidence="9">
    <location>
        <begin position="131"/>
        <end position="168"/>
    </location>
</feature>
<dbReference type="InterPro" id="IPR004167">
    <property type="entry name" value="PSBD"/>
</dbReference>
<dbReference type="PANTHER" id="PTHR43178:SF5">
    <property type="entry name" value="LIPOAMIDE ACYLTRANSFERASE COMPONENT OF BRANCHED-CHAIN ALPHA-KETO ACID DEHYDROGENASE COMPLEX, MITOCHONDRIAL"/>
    <property type="match status" value="1"/>
</dbReference>
<feature type="compositionally biased region" description="Low complexity" evidence="7">
    <location>
        <begin position="97"/>
        <end position="106"/>
    </location>
</feature>